<protein>
    <submittedName>
        <fullName evidence="2">Uncharacterized protein</fullName>
    </submittedName>
</protein>
<organism evidence="2 3">
    <name type="scientific">Abeliophyllum distichum</name>
    <dbReference type="NCBI Taxonomy" id="126358"/>
    <lineage>
        <taxon>Eukaryota</taxon>
        <taxon>Viridiplantae</taxon>
        <taxon>Streptophyta</taxon>
        <taxon>Embryophyta</taxon>
        <taxon>Tracheophyta</taxon>
        <taxon>Spermatophyta</taxon>
        <taxon>Magnoliopsida</taxon>
        <taxon>eudicotyledons</taxon>
        <taxon>Gunneridae</taxon>
        <taxon>Pentapetalae</taxon>
        <taxon>asterids</taxon>
        <taxon>lamiids</taxon>
        <taxon>Lamiales</taxon>
        <taxon>Oleaceae</taxon>
        <taxon>Forsythieae</taxon>
        <taxon>Abeliophyllum</taxon>
    </lineage>
</organism>
<accession>A0ABD1RWT7</accession>
<proteinExistence type="predicted"/>
<gene>
    <name evidence="2" type="ORF">Adt_28092</name>
</gene>
<comment type="caution">
    <text evidence="2">The sequence shown here is derived from an EMBL/GenBank/DDBJ whole genome shotgun (WGS) entry which is preliminary data.</text>
</comment>
<sequence>MFPCLISGICLEAGVPLLPFEEADTPEAPLTDKTMDNSDARIRAREMRAQRAPVVQPDDAAHDPAPPVPQPGPATDTNLGIQFTQIQVALTEICRSMNDIQNTLVGVQHTQHDMQEELLRVSLLVRGWQHDGVDIRSNQRTINFAYDDVNRRMIHLGSRIDTIDGTVSRIAEAVDSL</sequence>
<evidence type="ECO:0000256" key="1">
    <source>
        <dbReference type="SAM" id="MobiDB-lite"/>
    </source>
</evidence>
<name>A0ABD1RWT7_9LAMI</name>
<reference evidence="3" key="1">
    <citation type="submission" date="2024-07" db="EMBL/GenBank/DDBJ databases">
        <title>Two chromosome-level genome assemblies of Korean endemic species Abeliophyllum distichum and Forsythia ovata (Oleaceae).</title>
        <authorList>
            <person name="Jang H."/>
        </authorList>
    </citation>
    <scope>NUCLEOTIDE SEQUENCE [LARGE SCALE GENOMIC DNA]</scope>
</reference>
<dbReference type="Proteomes" id="UP001604336">
    <property type="component" value="Unassembled WGS sequence"/>
</dbReference>
<feature type="region of interest" description="Disordered" evidence="1">
    <location>
        <begin position="48"/>
        <end position="75"/>
    </location>
</feature>
<evidence type="ECO:0000313" key="3">
    <source>
        <dbReference type="Proteomes" id="UP001604336"/>
    </source>
</evidence>
<dbReference type="EMBL" id="JBFOLK010000008">
    <property type="protein sequence ID" value="KAL2492464.1"/>
    <property type="molecule type" value="Genomic_DNA"/>
</dbReference>
<dbReference type="AlphaFoldDB" id="A0ABD1RWT7"/>
<evidence type="ECO:0000313" key="2">
    <source>
        <dbReference type="EMBL" id="KAL2492464.1"/>
    </source>
</evidence>
<keyword evidence="3" id="KW-1185">Reference proteome</keyword>